<feature type="domain" description="DUF11" evidence="1">
    <location>
        <begin position="592"/>
        <end position="704"/>
    </location>
</feature>
<dbReference type="InterPro" id="IPR026466">
    <property type="entry name" value="Fim_isopep_form_D2_dom"/>
</dbReference>
<protein>
    <recommendedName>
        <fullName evidence="1">DUF11 domain-containing protein</fullName>
    </recommendedName>
</protein>
<feature type="domain" description="DUF11" evidence="1">
    <location>
        <begin position="2003"/>
        <end position="2097"/>
    </location>
</feature>
<feature type="domain" description="DUF11" evidence="1">
    <location>
        <begin position="892"/>
        <end position="989"/>
    </location>
</feature>
<comment type="caution">
    <text evidence="2">The sequence shown here is derived from an EMBL/GenBank/DDBJ whole genome shotgun (WGS) entry which is preliminary data.</text>
</comment>
<accession>A0A096BH63</accession>
<dbReference type="InterPro" id="IPR008966">
    <property type="entry name" value="Adhesion_dom_sf"/>
</dbReference>
<sequence>MAISQSDFILNIIPKPIKVVLGMNGTFELLFKNINPTERGYNLTVEIVLPDGVSYVDSSVVPTSIEENPDGTITISWINIKDLSPNETDYSIEIDLKSDDVFRSTGLPVPFDVPLVSVDVTATVDTLPRGDEDIGNVKITKTDSSDFIPLRYNIFKIAPRKMPKGAGLLSPDLQPLWTYKYKLVVLNNTREQSTVTLIDNLPNGVRYLGGLTVSGPDSAELSTPNIIIPTPGPNCQDYVTLDWQTITLSAGSVNIITFDAAIWDNYTEGCEENSGERIPHLTPLQNVATLEGISGPVQVGITTKAMDAVIYKTVDKKITDVGEINTYTLTYRINQYDDIDSFIITDIIEDGQEYNVGSASLAPDSITVNPDGTTELIWNLGYMSKGTSGKITFTTTVKSNYSDGEPVSSDDILENNVNIDGINQTTLTDTPDSWNTTLTIREPNIKKEVLNYYYKDGTLKPMNVAAPGDEIEFRITYSSVGITASQKNVKIDEYAPINMGPLTASMPITYGGNLPGPFTPFTVFPNGIRWELGTVPGNTTWTATFKVPVRNINIVGTKNNLAKMVEENTEGLIFGKRDQVEVVFGEPNIQFQKTVTGPNINAIKAGEIYTYSITVSNMQNEEGTVVDAFEMDLTDVIPDGLTYTGTYTVTGTGEYDIPIFSGQNVSMTIKKLAPNESLTLTFDVIVDSTIVSGQTFTNNAVLQRPYSQYDRSYQYPGEPFTAQTTLKAESIKIVKLVNPLFAKIGDVVTYIIQITVPKGTNAYNVQVTDTFPDSEQTYIVGSATKDGAPITPIVSGGTVTFPVIPHIDATVDSVDIIYSFDVRVINGTHVSPYIEDQINKAKVKWDIDISGTPAISVSTSAKLEVRTPHLRGLKEQRNVTRGGIFTKRGINYTVGDIIEYRISITNDGAETAFNSVITDKLDSLLLLNPGSITTTHGTATETGGIITWNIPILNAGETATLMFSVTTLPGVAAGGSIPDTASFIYSTNDNGFEVTYGPDKTNTVRLRAPKVKIDKSASLTEGEIGDDITYTITITVPDGTIAYTPLVEDILPIGQVYIGPATRQEPPNPPVTVVPTISGQTITFPINSDIDATAGQRTIVYTFVARIVDATHNPPFYEIQTNISRVKWAIVSGGSFKWQREDKIDIVARTPNITILKEQKNFTNGGSYTTESISGLPEDLIYYRLKVTSNGASPAYNINIQDIISNDLTFISIISGPTDGSVALSGNVLKWNIPQLDVGDIAVLEFAVSVNIGVGAGIKITDKASSTYDSNDVNPITYTEDSNLVYLNIPPLDIEKTVSASVVGIGDVVTYTLKITIPYKVNAYNLVIRDIIPIGQQYVPGSWFPGTPTVSGNEIIFNEPTSPQTGPQILTYTFQTTVISGTTTYPYTETQRNLAKVIWDITPTGPEAPPVSDYVDIEVKTPHITALKEQRNVTQGGNFTTEPLLGVVTGDIVEYRITITNDGANTAYNVVTTDNLDSSLTFTGVVVSPPGTVVSSVPLGSPDGVITWTETNIGVGESRVLVFSVKVNSGPAPGTNVLNQTSTVYDTSLVNPTTLGPELSNIVGFNYTLPEIIKRVDKNSVFVGDTITYTVEITIPNGNIAYDVQVVDNLPPNQSYVPDSLTRNGISIIPSPTLTFPQEGTIDATGGAVTIVYTFKAVINSMSTSPQDTQINTATINWATAPGGPAGTPQSDTVEVYVTDLDIQLEKEQKNFTTGGSFTTDLIQISVGDVIHYRLTVTNPSSTYTLYNVVIKDDLDSLLSFISQVTLPPAGVIIHTGDTITWSIPSIPPSTSYSAVVAVKVLSGGVAQSSILDSIYATFSAVSGLSPTFGPIISNSVEAKLPSLQIDKFASNDDVEIGELIEYVLTVTVPKGTIAYDVVLTDTLPDGQIYIGEATKNGVPVFPSVSGQLVTFDTENLIDATLDSVTIIYTFKARVVEGTTSYPFIETQTNNAEVNWDIDTLGTLAVPSKVSKDIVVKSPFLFIRKDQSNITKFTCCETQPIFVEMGDIVEFRLVVHNFGKAPAYNVVITDVLDRFEEYKGVVYISAGTAAFDASNKKLTWTIDVLDVDTVEVLSFRIEVLGGISAGGRDYNSATAYYDTNQATPITYGPFKSNEVVQIYPNVRIEKTSDIDNTAIGGIITYTVKFILPKGTVAYNGQFTDILPIGQKYNGNATLNGVPIIPEEVLGQFIAFPAVPYAEALDEDAVFEYKFEAKVVSAIVDPVSLVEVQTNEGYGHWDLEPGVPANLVKDIKNVKVTDSKVDIYKVQRNVSKGRDFTENPIYVYPDEIVEFKIQIVNTGPRTVYDIELTDILSDELKFIKSIYVPVGTVLTHSGESRGGTVKWLIPLLDSGDSLEVIFSVKLTDSVLSPIFNKALASFRISETNPDRFGNLFSNTTQIDIPLKSECIIAKKIYSQCLKKICLYDIKLEVPYCYKIDSIKFNKGEIVPGSLKILEINRQHFRRVTFLVTISYLVTLKNEMNEYLQLQCKLPDYKIDVVMFIPKHDDEQQFDILLDTYSNVLYIDEVNKTLTVGIYNIISAALKVQLLLPSFGYCQNVSGCKCEEYNDICREFNNTNTDLYKDFYPQQE</sequence>
<dbReference type="RefSeq" id="WP_035163646.1">
    <property type="nucleotide sequence ID" value="NZ_AZTB01000034.1"/>
</dbReference>
<proteinExistence type="predicted"/>
<dbReference type="NCBIfam" id="TIGR04226">
    <property type="entry name" value="RrgB_K2N_iso_D2"/>
    <property type="match status" value="1"/>
</dbReference>
<dbReference type="SUPFAM" id="SSF49401">
    <property type="entry name" value="Bacterial adhesins"/>
    <property type="match status" value="1"/>
</dbReference>
<dbReference type="STRING" id="1156417.Y919_07430"/>
<reference evidence="2 3" key="1">
    <citation type="submission" date="2013-12" db="EMBL/GenBank/DDBJ databases">
        <title>Draft genome sequence of Caloranaerobacter sp. H53214.</title>
        <authorList>
            <person name="Jiang L.J."/>
            <person name="Shao Z.Z."/>
            <person name="Long M.N."/>
        </authorList>
    </citation>
    <scope>NUCLEOTIDE SEQUENCE [LARGE SCALE GENOMIC DNA]</scope>
    <source>
        <strain evidence="2 3">H53214</strain>
    </source>
</reference>
<name>A0A096BH63_9FIRM</name>
<evidence type="ECO:0000259" key="1">
    <source>
        <dbReference type="Pfam" id="PF01345"/>
    </source>
</evidence>
<evidence type="ECO:0000313" key="2">
    <source>
        <dbReference type="EMBL" id="KGG80222.1"/>
    </source>
</evidence>
<gene>
    <name evidence="2" type="ORF">Y919_07430</name>
</gene>
<dbReference type="InterPro" id="IPR001434">
    <property type="entry name" value="OmcB-like_DUF11"/>
</dbReference>
<dbReference type="Pfam" id="PF01345">
    <property type="entry name" value="DUF11"/>
    <property type="match status" value="6"/>
</dbReference>
<dbReference type="Proteomes" id="UP000029622">
    <property type="component" value="Unassembled WGS sequence"/>
</dbReference>
<dbReference type="PANTHER" id="PTHR34819:SF3">
    <property type="entry name" value="CELL SURFACE PROTEIN"/>
    <property type="match status" value="1"/>
</dbReference>
<evidence type="ECO:0000313" key="3">
    <source>
        <dbReference type="Proteomes" id="UP000029622"/>
    </source>
</evidence>
<dbReference type="Gene3D" id="2.60.40.740">
    <property type="match status" value="5"/>
</dbReference>
<feature type="domain" description="DUF11" evidence="1">
    <location>
        <begin position="1178"/>
        <end position="1274"/>
    </location>
</feature>
<dbReference type="PANTHER" id="PTHR34819">
    <property type="entry name" value="LARGE CYSTEINE-RICH PERIPLASMIC PROTEIN OMCB"/>
    <property type="match status" value="1"/>
</dbReference>
<dbReference type="NCBIfam" id="TIGR01451">
    <property type="entry name" value="B_ant_repeat"/>
    <property type="match status" value="10"/>
</dbReference>
<feature type="domain" description="DUF11" evidence="1">
    <location>
        <begin position="1448"/>
        <end position="1551"/>
    </location>
</feature>
<dbReference type="InterPro" id="IPR051172">
    <property type="entry name" value="Chlamydia_OmcB"/>
</dbReference>
<dbReference type="EMBL" id="AZTB01000034">
    <property type="protein sequence ID" value="KGG80222.1"/>
    <property type="molecule type" value="Genomic_DNA"/>
</dbReference>
<feature type="domain" description="DUF11" evidence="1">
    <location>
        <begin position="1723"/>
        <end position="1805"/>
    </location>
</feature>
<organism evidence="2 3">
    <name type="scientific">Caloranaerobacter azorensis H53214</name>
    <dbReference type="NCBI Taxonomy" id="1156417"/>
    <lineage>
        <taxon>Bacteria</taxon>
        <taxon>Bacillati</taxon>
        <taxon>Bacillota</taxon>
        <taxon>Tissierellia</taxon>
        <taxon>Tissierellales</taxon>
        <taxon>Thermohalobacteraceae</taxon>
        <taxon>Caloranaerobacter</taxon>
    </lineage>
</organism>
<dbReference type="InterPro" id="IPR047589">
    <property type="entry name" value="DUF11_rpt"/>
</dbReference>